<dbReference type="VEuPathDB" id="FungiDB:BO70DRAFT_390198"/>
<evidence type="ECO:0000259" key="6">
    <source>
        <dbReference type="Pfam" id="PF00150"/>
    </source>
</evidence>
<sequence>MYLRNAIKLLALAAPGLVASISSAPLSTSGRWIVDSDGNNVTYAGANWPGAAEAMLPEGLQYQSIEYIVGKLKELGMNVIRLTYAIEMIDDIYETGADVSIKTSLITALGETNGTAIFEDIIKNNPTFSENTTRLEVYDAVATECYNQGIYVHLDNHVSKAEWCCSTTDGNAWFGDTYFNVTNWHRGWRYMAEHVKSLPGVKSIGMRNELRSPDDDTALADATYNWDTWYTNMVENANQVHAVNPDLLLFFSGLNYDTTLSPIPTASDLGNGTTFKKTDFAFSDKIVLEIHNYDNSATSCSSLESSLVSDGFDALETDDSDIVNVLPVVMTEFGYLMDNTTHTEVYPTCLKEYLPSVHAGWMIWVLAGSYYIRQGTQDYDETWGLLDHTWENWRSVDAIDNGIIPMVEASLG</sequence>
<dbReference type="AlphaFoldDB" id="A0A317V6J7"/>
<feature type="domain" description="Glycoside hydrolase family 5" evidence="6">
    <location>
        <begin position="35"/>
        <end position="364"/>
    </location>
</feature>
<dbReference type="PANTHER" id="PTHR31263">
    <property type="entry name" value="CELLULASE FAMILY PROTEIN (AFU_ORTHOLOGUE AFUA_5G14560)"/>
    <property type="match status" value="1"/>
</dbReference>
<feature type="chain" id="PRO_5016283536" evidence="5">
    <location>
        <begin position="24"/>
        <end position="412"/>
    </location>
</feature>
<dbReference type="Proteomes" id="UP000247233">
    <property type="component" value="Unassembled WGS sequence"/>
</dbReference>
<protein>
    <submittedName>
        <fullName evidence="7">Cellulase family protein</fullName>
    </submittedName>
</protein>
<dbReference type="GO" id="GO:0000272">
    <property type="term" value="P:polysaccharide catabolic process"/>
    <property type="evidence" value="ECO:0007669"/>
    <property type="project" value="InterPro"/>
</dbReference>
<organism evidence="7 8">
    <name type="scientific">Aspergillus heteromorphus CBS 117.55</name>
    <dbReference type="NCBI Taxonomy" id="1448321"/>
    <lineage>
        <taxon>Eukaryota</taxon>
        <taxon>Fungi</taxon>
        <taxon>Dikarya</taxon>
        <taxon>Ascomycota</taxon>
        <taxon>Pezizomycotina</taxon>
        <taxon>Eurotiomycetes</taxon>
        <taxon>Eurotiomycetidae</taxon>
        <taxon>Eurotiales</taxon>
        <taxon>Aspergillaceae</taxon>
        <taxon>Aspergillus</taxon>
        <taxon>Aspergillus subgen. Circumdati</taxon>
    </lineage>
</organism>
<dbReference type="GO" id="GO:0004553">
    <property type="term" value="F:hydrolase activity, hydrolyzing O-glycosyl compounds"/>
    <property type="evidence" value="ECO:0007669"/>
    <property type="project" value="InterPro"/>
</dbReference>
<name>A0A317V6J7_9EURO</name>
<comment type="similarity">
    <text evidence="1 4">Belongs to the glycosyl hydrolase 5 (cellulase A) family.</text>
</comment>
<comment type="caution">
    <text evidence="7">The sequence shown here is derived from an EMBL/GenBank/DDBJ whole genome shotgun (WGS) entry which is preliminary data.</text>
</comment>
<evidence type="ECO:0000256" key="4">
    <source>
        <dbReference type="RuleBase" id="RU361153"/>
    </source>
</evidence>
<feature type="signal peptide" evidence="5">
    <location>
        <begin position="1"/>
        <end position="23"/>
    </location>
</feature>
<evidence type="ECO:0000313" key="7">
    <source>
        <dbReference type="EMBL" id="PWY69099.1"/>
    </source>
</evidence>
<reference evidence="7 8" key="1">
    <citation type="submission" date="2016-12" db="EMBL/GenBank/DDBJ databases">
        <title>The genomes of Aspergillus section Nigri reveals drivers in fungal speciation.</title>
        <authorList>
            <consortium name="DOE Joint Genome Institute"/>
            <person name="Vesth T.C."/>
            <person name="Nybo J."/>
            <person name="Theobald S."/>
            <person name="Brandl J."/>
            <person name="Frisvad J.C."/>
            <person name="Nielsen K.F."/>
            <person name="Lyhne E.K."/>
            <person name="Kogle M.E."/>
            <person name="Kuo A."/>
            <person name="Riley R."/>
            <person name="Clum A."/>
            <person name="Nolan M."/>
            <person name="Lipzen A."/>
            <person name="Salamov A."/>
            <person name="Henrissat B."/>
            <person name="Wiebenga A."/>
            <person name="De Vries R.P."/>
            <person name="Grigoriev I.V."/>
            <person name="Mortensen U.H."/>
            <person name="Andersen M.R."/>
            <person name="Baker S.E."/>
        </authorList>
    </citation>
    <scope>NUCLEOTIDE SEQUENCE [LARGE SCALE GENOMIC DNA]</scope>
    <source>
        <strain evidence="7 8">CBS 117.55</strain>
    </source>
</reference>
<evidence type="ECO:0000313" key="8">
    <source>
        <dbReference type="Proteomes" id="UP000247233"/>
    </source>
</evidence>
<evidence type="ECO:0000256" key="3">
    <source>
        <dbReference type="ARBA" id="ARBA00023295"/>
    </source>
</evidence>
<evidence type="ECO:0000256" key="1">
    <source>
        <dbReference type="ARBA" id="ARBA00005641"/>
    </source>
</evidence>
<dbReference type="SUPFAM" id="SSF51445">
    <property type="entry name" value="(Trans)glycosidases"/>
    <property type="match status" value="1"/>
</dbReference>
<evidence type="ECO:0000256" key="5">
    <source>
        <dbReference type="SAM" id="SignalP"/>
    </source>
</evidence>
<dbReference type="GeneID" id="37068370"/>
<dbReference type="Pfam" id="PF00150">
    <property type="entry name" value="Cellulase"/>
    <property type="match status" value="1"/>
</dbReference>
<dbReference type="OrthoDB" id="442731at2759"/>
<keyword evidence="8" id="KW-1185">Reference proteome</keyword>
<keyword evidence="3 4" id="KW-0326">Glycosidase</keyword>
<proteinExistence type="inferred from homology"/>
<dbReference type="PANTHER" id="PTHR31263:SF0">
    <property type="entry name" value="CELLULASE FAMILY PROTEIN (AFU_ORTHOLOGUE AFUA_5G14560)"/>
    <property type="match status" value="1"/>
</dbReference>
<keyword evidence="5" id="KW-0732">Signal</keyword>
<dbReference type="STRING" id="1448321.A0A317V6J7"/>
<dbReference type="Gene3D" id="3.20.20.80">
    <property type="entry name" value="Glycosidases"/>
    <property type="match status" value="1"/>
</dbReference>
<keyword evidence="2 4" id="KW-0378">Hydrolase</keyword>
<dbReference type="RefSeq" id="XP_025395455.1">
    <property type="nucleotide sequence ID" value="XM_025546133.1"/>
</dbReference>
<dbReference type="InterPro" id="IPR001547">
    <property type="entry name" value="Glyco_hydro_5"/>
</dbReference>
<accession>A0A317V6J7</accession>
<evidence type="ECO:0000256" key="2">
    <source>
        <dbReference type="ARBA" id="ARBA00022801"/>
    </source>
</evidence>
<dbReference type="InterPro" id="IPR017853">
    <property type="entry name" value="GH"/>
</dbReference>
<dbReference type="EMBL" id="MSFL01000034">
    <property type="protein sequence ID" value="PWY69099.1"/>
    <property type="molecule type" value="Genomic_DNA"/>
</dbReference>
<gene>
    <name evidence="7" type="ORF">BO70DRAFT_390198</name>
</gene>